<feature type="region of interest" description="Disordered" evidence="5">
    <location>
        <begin position="143"/>
        <end position="179"/>
    </location>
</feature>
<evidence type="ECO:0000256" key="3">
    <source>
        <dbReference type="ARBA" id="ARBA00022989"/>
    </source>
</evidence>
<feature type="transmembrane region" description="Helical" evidence="6">
    <location>
        <begin position="214"/>
        <end position="236"/>
    </location>
</feature>
<evidence type="ECO:0000256" key="6">
    <source>
        <dbReference type="SAM" id="Phobius"/>
    </source>
</evidence>
<reference evidence="7" key="2">
    <citation type="submission" date="2025-08" db="UniProtKB">
        <authorList>
            <consortium name="Ensembl"/>
        </authorList>
    </citation>
    <scope>IDENTIFICATION</scope>
</reference>
<feature type="transmembrane region" description="Helical" evidence="6">
    <location>
        <begin position="36"/>
        <end position="59"/>
    </location>
</feature>
<sequence>AHPWAVPITWREGLNTPRRGRGGARGPGCAMGSLQVLKLGCLLGLALLPLLCGLLPAVLLSLRGSWAGVVAGCAAGGVFLSACLLDIVPDSLADLREDLSQQIPPLDFPMPELVLALGFLLVLVLEHIILACSEQQGDEASLPLLPCPSPPHGEEGSLAEQQQQPRLEAGTPHCHTGDTKAPSSFRSLVLTLSLSFHSVFEGLAVGLQDTESKVLQLAVAILLHKTIIAASLALLLLQSRLPLRWLAASIITFALMSPLGVGLGMAVMQSPDASGSPTMTRSVLEGVAAGTFMYITFLEILPQELNDPARRLLKVLAVLLGFSGMAGLRFLG</sequence>
<dbReference type="GeneTree" id="ENSGT00940000160962"/>
<keyword evidence="8" id="KW-1185">Reference proteome</keyword>
<evidence type="ECO:0000256" key="1">
    <source>
        <dbReference type="ARBA" id="ARBA00004141"/>
    </source>
</evidence>
<dbReference type="InterPro" id="IPR003689">
    <property type="entry name" value="ZIP"/>
</dbReference>
<protein>
    <recommendedName>
        <fullName evidence="9">Solute carrier family 39 member 1</fullName>
    </recommendedName>
</protein>
<dbReference type="PANTHER" id="PTHR11040">
    <property type="entry name" value="ZINC/IRON TRANSPORTER"/>
    <property type="match status" value="1"/>
</dbReference>
<keyword evidence="3 6" id="KW-1133">Transmembrane helix</keyword>
<evidence type="ECO:0000256" key="4">
    <source>
        <dbReference type="ARBA" id="ARBA00023136"/>
    </source>
</evidence>
<keyword evidence="4 6" id="KW-0472">Membrane</keyword>
<feature type="transmembrane region" description="Helical" evidence="6">
    <location>
        <begin position="108"/>
        <end position="125"/>
    </location>
</feature>
<dbReference type="GO" id="GO:0005886">
    <property type="term" value="C:plasma membrane"/>
    <property type="evidence" value="ECO:0007669"/>
    <property type="project" value="TreeGrafter"/>
</dbReference>
<dbReference type="GO" id="GO:0005385">
    <property type="term" value="F:zinc ion transmembrane transporter activity"/>
    <property type="evidence" value="ECO:0007669"/>
    <property type="project" value="TreeGrafter"/>
</dbReference>
<dbReference type="Proteomes" id="UP000472272">
    <property type="component" value="Chromosome 14"/>
</dbReference>
<keyword evidence="2 6" id="KW-0812">Transmembrane</keyword>
<dbReference type="AlphaFoldDB" id="A0A670KII7"/>
<evidence type="ECO:0000256" key="2">
    <source>
        <dbReference type="ARBA" id="ARBA00022692"/>
    </source>
</evidence>
<accession>A0A670KII7</accession>
<organism evidence="7 8">
    <name type="scientific">Podarcis muralis</name>
    <name type="common">Wall lizard</name>
    <name type="synonym">Lacerta muralis</name>
    <dbReference type="NCBI Taxonomy" id="64176"/>
    <lineage>
        <taxon>Eukaryota</taxon>
        <taxon>Metazoa</taxon>
        <taxon>Chordata</taxon>
        <taxon>Craniata</taxon>
        <taxon>Vertebrata</taxon>
        <taxon>Euteleostomi</taxon>
        <taxon>Lepidosauria</taxon>
        <taxon>Squamata</taxon>
        <taxon>Bifurcata</taxon>
        <taxon>Unidentata</taxon>
        <taxon>Episquamata</taxon>
        <taxon>Laterata</taxon>
        <taxon>Lacertibaenia</taxon>
        <taxon>Lacertidae</taxon>
        <taxon>Podarcis</taxon>
    </lineage>
</organism>
<reference evidence="7" key="3">
    <citation type="submission" date="2025-09" db="UniProtKB">
        <authorList>
            <consortium name="Ensembl"/>
        </authorList>
    </citation>
    <scope>IDENTIFICATION</scope>
</reference>
<dbReference type="PANTHER" id="PTHR11040:SF214">
    <property type="entry name" value="SOLUTE CARRIER FAMILY 39 (ZINC TRANSPORTER), MEMBER 1"/>
    <property type="match status" value="1"/>
</dbReference>
<feature type="transmembrane region" description="Helical" evidence="6">
    <location>
        <begin position="313"/>
        <end position="331"/>
    </location>
</feature>
<dbReference type="OMA" id="VMEICIA"/>
<feature type="transmembrane region" description="Helical" evidence="6">
    <location>
        <begin position="188"/>
        <end position="208"/>
    </location>
</feature>
<dbReference type="Pfam" id="PF02535">
    <property type="entry name" value="Zip"/>
    <property type="match status" value="1"/>
</dbReference>
<name>A0A670KII7_PODMU</name>
<evidence type="ECO:0008006" key="9">
    <source>
        <dbReference type="Google" id="ProtNLM"/>
    </source>
</evidence>
<feature type="transmembrane region" description="Helical" evidence="6">
    <location>
        <begin position="283"/>
        <end position="301"/>
    </location>
</feature>
<comment type="subcellular location">
    <subcellularLocation>
        <location evidence="1">Membrane</location>
        <topology evidence="1">Multi-pass membrane protein</topology>
    </subcellularLocation>
</comment>
<reference evidence="7 8" key="1">
    <citation type="journal article" date="2019" name="Proc. Natl. Acad. Sci. U.S.A.">
        <title>Regulatory changes in pterin and carotenoid genes underlie balanced color polymorphisms in the wall lizard.</title>
        <authorList>
            <person name="Andrade P."/>
            <person name="Pinho C."/>
            <person name="Perez I de Lanuza G."/>
            <person name="Afonso S."/>
            <person name="Brejcha J."/>
            <person name="Rubin C.J."/>
            <person name="Wallerman O."/>
            <person name="Pereira P."/>
            <person name="Sabatino S.J."/>
            <person name="Bellati A."/>
            <person name="Pellitteri-Rosa D."/>
            <person name="Bosakova Z."/>
            <person name="Bunikis I."/>
            <person name="Carretero M.A."/>
            <person name="Feiner N."/>
            <person name="Marsik P."/>
            <person name="Pauperio F."/>
            <person name="Salvi D."/>
            <person name="Soler L."/>
            <person name="While G.M."/>
            <person name="Uller T."/>
            <person name="Font E."/>
            <person name="Andersson L."/>
            <person name="Carneiro M."/>
        </authorList>
    </citation>
    <scope>NUCLEOTIDE SEQUENCE</scope>
</reference>
<feature type="transmembrane region" description="Helical" evidence="6">
    <location>
        <begin position="243"/>
        <end position="263"/>
    </location>
</feature>
<evidence type="ECO:0000313" key="7">
    <source>
        <dbReference type="Ensembl" id="ENSPMRP00000035444.1"/>
    </source>
</evidence>
<dbReference type="Ensembl" id="ENSPMRT00000037574.1">
    <property type="protein sequence ID" value="ENSPMRP00000035444.1"/>
    <property type="gene ID" value="ENSPMRG00000022929.1"/>
</dbReference>
<evidence type="ECO:0000313" key="8">
    <source>
        <dbReference type="Proteomes" id="UP000472272"/>
    </source>
</evidence>
<proteinExistence type="predicted"/>
<feature type="transmembrane region" description="Helical" evidence="6">
    <location>
        <begin position="66"/>
        <end position="88"/>
    </location>
</feature>
<evidence type="ECO:0000256" key="5">
    <source>
        <dbReference type="SAM" id="MobiDB-lite"/>
    </source>
</evidence>